<reference evidence="5 6" key="1">
    <citation type="journal article" date="2014" name="PLoS Genet.">
        <title>Phylogenetically driven sequencing of extremely halophilic archaea reveals strategies for static and dynamic osmo-response.</title>
        <authorList>
            <person name="Becker E.A."/>
            <person name="Seitzer P.M."/>
            <person name="Tritt A."/>
            <person name="Larsen D."/>
            <person name="Krusor M."/>
            <person name="Yao A.I."/>
            <person name="Wu D."/>
            <person name="Madern D."/>
            <person name="Eisen J.A."/>
            <person name="Darling A.E."/>
            <person name="Facciotti M.T."/>
        </authorList>
    </citation>
    <scope>NUCLEOTIDE SEQUENCE [LARGE SCALE GENOMIC DNA]</scope>
    <source>
        <strain evidence="5 6">DSM 18795</strain>
    </source>
</reference>
<organism evidence="5 6">
    <name type="scientific">Natronococcus jeotgali DSM 18795</name>
    <dbReference type="NCBI Taxonomy" id="1227498"/>
    <lineage>
        <taxon>Archaea</taxon>
        <taxon>Methanobacteriati</taxon>
        <taxon>Methanobacteriota</taxon>
        <taxon>Stenosarchaea group</taxon>
        <taxon>Halobacteria</taxon>
        <taxon>Halobacteriales</taxon>
        <taxon>Natrialbaceae</taxon>
        <taxon>Natronococcus</taxon>
    </lineage>
</organism>
<dbReference type="GO" id="GO:0016491">
    <property type="term" value="F:oxidoreductase activity"/>
    <property type="evidence" value="ECO:0007669"/>
    <property type="project" value="UniProtKB-KW"/>
</dbReference>
<dbReference type="InterPro" id="IPR001387">
    <property type="entry name" value="Cro/C1-type_HTH"/>
</dbReference>
<dbReference type="InterPro" id="IPR028939">
    <property type="entry name" value="P5C_Rdtase_cat_N"/>
</dbReference>
<dbReference type="InterPro" id="IPR036291">
    <property type="entry name" value="NAD(P)-bd_dom_sf"/>
</dbReference>
<evidence type="ECO:0000256" key="3">
    <source>
        <dbReference type="ARBA" id="ARBA00023163"/>
    </source>
</evidence>
<proteinExistence type="predicted"/>
<dbReference type="PROSITE" id="PS50943">
    <property type="entry name" value="HTH_CROC1"/>
    <property type="match status" value="1"/>
</dbReference>
<keyword evidence="1" id="KW-0560">Oxidoreductase</keyword>
<dbReference type="RefSeq" id="WP_008419404.1">
    <property type="nucleotide sequence ID" value="NZ_AOIA01000008.1"/>
</dbReference>
<evidence type="ECO:0000313" key="5">
    <source>
        <dbReference type="EMBL" id="ELY67252.1"/>
    </source>
</evidence>
<dbReference type="Proteomes" id="UP000011531">
    <property type="component" value="Unassembled WGS sequence"/>
</dbReference>
<sequence>MKIGIIGAGNIGSTAAQNFAEAGHEVMVSNSRGPETLTDLVDELGTNVRAGTVSEAADFGKVAMEAIPFSAYESLPVEDLSGKIVISASNYYPARDGVMDVAETYTDTIAEYLKDSRVVKAFNETYWKTLQDGQRPDADLDDRLAIFLAGNDDEAKTVVSNLIKDIGFAPVDAGPLTEGGRHIEPGSPIYTEPMTASEARTRLAALKTTVAAYENGYYDPSREVTVQELANELDMSEESLSEQLQRGTEQLISQYLE</sequence>
<evidence type="ECO:0000313" key="6">
    <source>
        <dbReference type="Proteomes" id="UP000011531"/>
    </source>
</evidence>
<evidence type="ECO:0000256" key="1">
    <source>
        <dbReference type="ARBA" id="ARBA00023002"/>
    </source>
</evidence>
<dbReference type="OrthoDB" id="8635at2157"/>
<dbReference type="InterPro" id="IPR007050">
    <property type="entry name" value="HTH_bacterioopsin"/>
</dbReference>
<accession>L9Y0J8</accession>
<comment type="caution">
    <text evidence="5">The sequence shown here is derived from an EMBL/GenBank/DDBJ whole genome shotgun (WGS) entry which is preliminary data.</text>
</comment>
<name>L9Y0J8_9EURY</name>
<evidence type="ECO:0000259" key="4">
    <source>
        <dbReference type="PROSITE" id="PS50943"/>
    </source>
</evidence>
<protein>
    <submittedName>
        <fullName evidence="5">NADP oxidoreductase coenzyme F420-dependent</fullName>
    </submittedName>
</protein>
<keyword evidence="2" id="KW-0805">Transcription regulation</keyword>
<dbReference type="Pfam" id="PF03807">
    <property type="entry name" value="F420_oxidored"/>
    <property type="match status" value="1"/>
</dbReference>
<dbReference type="EMBL" id="AOIA01000008">
    <property type="protein sequence ID" value="ELY67252.1"/>
    <property type="molecule type" value="Genomic_DNA"/>
</dbReference>
<keyword evidence="6" id="KW-1185">Reference proteome</keyword>
<evidence type="ECO:0000256" key="2">
    <source>
        <dbReference type="ARBA" id="ARBA00023015"/>
    </source>
</evidence>
<dbReference type="AlphaFoldDB" id="L9Y0J8"/>
<keyword evidence="3" id="KW-0804">Transcription</keyword>
<gene>
    <name evidence="5" type="ORF">C492_00315</name>
</gene>
<dbReference type="PANTHER" id="PTHR14239">
    <property type="entry name" value="DUDULIN-RELATED"/>
    <property type="match status" value="1"/>
</dbReference>
<feature type="domain" description="HTH cro/C1-type" evidence="4">
    <location>
        <begin position="207"/>
        <end position="240"/>
    </location>
</feature>
<dbReference type="Gene3D" id="3.40.50.720">
    <property type="entry name" value="NAD(P)-binding Rossmann-like Domain"/>
    <property type="match status" value="1"/>
</dbReference>
<dbReference type="SUPFAM" id="SSF51735">
    <property type="entry name" value="NAD(P)-binding Rossmann-fold domains"/>
    <property type="match status" value="1"/>
</dbReference>
<dbReference type="InterPro" id="IPR051267">
    <property type="entry name" value="STEAP_metalloreductase"/>
</dbReference>
<dbReference type="Pfam" id="PF04967">
    <property type="entry name" value="HTH_10"/>
    <property type="match status" value="1"/>
</dbReference>
<dbReference type="PANTHER" id="PTHR14239:SF10">
    <property type="entry name" value="REDUCTASE"/>
    <property type="match status" value="1"/>
</dbReference>
<dbReference type="STRING" id="1227498.C492_00315"/>